<organism evidence="2 3">
    <name type="scientific">Candidatus Spechtbacteria bacterium RIFCSPHIGHO2_01_FULL_43_30</name>
    <dbReference type="NCBI Taxonomy" id="1802158"/>
    <lineage>
        <taxon>Bacteria</taxon>
        <taxon>Candidatus Spechtiibacteriota</taxon>
    </lineage>
</organism>
<comment type="caution">
    <text evidence="2">The sequence shown here is derived from an EMBL/GenBank/DDBJ whole genome shotgun (WGS) entry which is preliminary data.</text>
</comment>
<dbReference type="EMBL" id="MHOD01000002">
    <property type="protein sequence ID" value="OGZ58663.1"/>
    <property type="molecule type" value="Genomic_DNA"/>
</dbReference>
<dbReference type="AlphaFoldDB" id="A0A1G2H853"/>
<proteinExistence type="predicted"/>
<dbReference type="STRING" id="1802158.A2827_03355"/>
<evidence type="ECO:0000313" key="2">
    <source>
        <dbReference type="EMBL" id="OGZ58663.1"/>
    </source>
</evidence>
<sequence>MTSNSNEKGIAVVIAVLLLSSILAMGLGISTLVLRELGFTRDAGDYVIAFFAADTGIEKVLMRRYAPVSIPDTTLTNGASYSVVVTPSGATKPDGSTCAASNYCVKSTGEFGNTRRAVEVSY</sequence>
<name>A0A1G2H853_9BACT</name>
<reference evidence="2 3" key="1">
    <citation type="journal article" date="2016" name="Nat. Commun.">
        <title>Thousands of microbial genomes shed light on interconnected biogeochemical processes in an aquifer system.</title>
        <authorList>
            <person name="Anantharaman K."/>
            <person name="Brown C.T."/>
            <person name="Hug L.A."/>
            <person name="Sharon I."/>
            <person name="Castelle C.J."/>
            <person name="Probst A.J."/>
            <person name="Thomas B.C."/>
            <person name="Singh A."/>
            <person name="Wilkins M.J."/>
            <person name="Karaoz U."/>
            <person name="Brodie E.L."/>
            <person name="Williams K.H."/>
            <person name="Hubbard S.S."/>
            <person name="Banfield J.F."/>
        </authorList>
    </citation>
    <scope>NUCLEOTIDE SEQUENCE [LARGE SCALE GENOMIC DNA]</scope>
</reference>
<dbReference type="Proteomes" id="UP000177932">
    <property type="component" value="Unassembled WGS sequence"/>
</dbReference>
<evidence type="ECO:0008006" key="4">
    <source>
        <dbReference type="Google" id="ProtNLM"/>
    </source>
</evidence>
<evidence type="ECO:0000256" key="1">
    <source>
        <dbReference type="SAM" id="Phobius"/>
    </source>
</evidence>
<accession>A0A1G2H853</accession>
<evidence type="ECO:0000313" key="3">
    <source>
        <dbReference type="Proteomes" id="UP000177932"/>
    </source>
</evidence>
<keyword evidence="1" id="KW-1133">Transmembrane helix</keyword>
<feature type="transmembrane region" description="Helical" evidence="1">
    <location>
        <begin position="12"/>
        <end position="34"/>
    </location>
</feature>
<keyword evidence="1" id="KW-0812">Transmembrane</keyword>
<gene>
    <name evidence="2" type="ORF">A2827_03355</name>
</gene>
<protein>
    <recommendedName>
        <fullName evidence="4">Type 4 fimbrial biogenesis protein PilX N-terminal domain-containing protein</fullName>
    </recommendedName>
</protein>
<keyword evidence="1" id="KW-0472">Membrane</keyword>